<gene>
    <name evidence="1" type="ORF">CKO28_09685</name>
</gene>
<proteinExistence type="predicted"/>
<accession>A0ABS1DCZ4</accession>
<dbReference type="InterPro" id="IPR029052">
    <property type="entry name" value="Metallo-depent_PP-like"/>
</dbReference>
<evidence type="ECO:0000313" key="2">
    <source>
        <dbReference type="Proteomes" id="UP001296873"/>
    </source>
</evidence>
<dbReference type="SUPFAM" id="SSF56300">
    <property type="entry name" value="Metallo-dependent phosphatases"/>
    <property type="match status" value="1"/>
</dbReference>
<comment type="caution">
    <text evidence="1">The sequence shown here is derived from an EMBL/GenBank/DDBJ whole genome shotgun (WGS) entry which is preliminary data.</text>
</comment>
<name>A0ABS1DCZ4_9PROT</name>
<protein>
    <recommendedName>
        <fullName evidence="3">Calcineurin-like phosphoesterase domain-containing protein</fullName>
    </recommendedName>
</protein>
<dbReference type="EMBL" id="NRRL01000020">
    <property type="protein sequence ID" value="MBK1668304.1"/>
    <property type="molecule type" value="Genomic_DNA"/>
</dbReference>
<dbReference type="Gene3D" id="3.60.21.10">
    <property type="match status" value="1"/>
</dbReference>
<evidence type="ECO:0000313" key="1">
    <source>
        <dbReference type="EMBL" id="MBK1668304.1"/>
    </source>
</evidence>
<dbReference type="Proteomes" id="UP001296873">
    <property type="component" value="Unassembled WGS sequence"/>
</dbReference>
<keyword evidence="2" id="KW-1185">Reference proteome</keyword>
<sequence>MPETFLIADPHFGHANILRYEAANRPYSDIAAHDAALVARWNARVGPHDRIWVLGDFAWSPAAARAALGALKGRIHLVMGDHDRRWLGGDGLAFDAVAEVHGAVNFGAGTLLSHVPAQLGPKYARNVHGHTHSRAVPGGAHVCVSVEHTDLAPLTWDEVRARFGQER</sequence>
<organism evidence="1 2">
    <name type="scientific">Rhodovibrio sodomensis</name>
    <dbReference type="NCBI Taxonomy" id="1088"/>
    <lineage>
        <taxon>Bacteria</taxon>
        <taxon>Pseudomonadati</taxon>
        <taxon>Pseudomonadota</taxon>
        <taxon>Alphaproteobacteria</taxon>
        <taxon>Rhodospirillales</taxon>
        <taxon>Rhodovibrionaceae</taxon>
        <taxon>Rhodovibrio</taxon>
    </lineage>
</organism>
<evidence type="ECO:0008006" key="3">
    <source>
        <dbReference type="Google" id="ProtNLM"/>
    </source>
</evidence>
<dbReference type="RefSeq" id="WP_200340606.1">
    <property type="nucleotide sequence ID" value="NZ_NRRL01000020.1"/>
</dbReference>
<reference evidence="1 2" key="1">
    <citation type="journal article" date="2020" name="Microorganisms">
        <title>Osmotic Adaptation and Compatible Solute Biosynthesis of Phototrophic Bacteria as Revealed from Genome Analyses.</title>
        <authorList>
            <person name="Imhoff J.F."/>
            <person name="Rahn T."/>
            <person name="Kunzel S."/>
            <person name="Keller A."/>
            <person name="Neulinger S.C."/>
        </authorList>
    </citation>
    <scope>NUCLEOTIDE SEQUENCE [LARGE SCALE GENOMIC DNA]</scope>
    <source>
        <strain evidence="1 2">DSM 9895</strain>
    </source>
</reference>